<evidence type="ECO:0000256" key="4">
    <source>
        <dbReference type="ARBA" id="ARBA00023163"/>
    </source>
</evidence>
<dbReference type="GO" id="GO:0003700">
    <property type="term" value="F:DNA-binding transcription factor activity"/>
    <property type="evidence" value="ECO:0007669"/>
    <property type="project" value="InterPro"/>
</dbReference>
<dbReference type="SUPFAM" id="SSF46785">
    <property type="entry name" value="Winged helix' DNA-binding domain"/>
    <property type="match status" value="1"/>
</dbReference>
<dbReference type="RefSeq" id="WP_011770676.1">
    <property type="nucleotide sequence ID" value="NC_008709.1"/>
</dbReference>
<proteinExistence type="inferred from homology"/>
<dbReference type="FunFam" id="1.10.10.10:FF:000001">
    <property type="entry name" value="LysR family transcriptional regulator"/>
    <property type="match status" value="1"/>
</dbReference>
<dbReference type="HOGENOM" id="CLU_039613_20_1_6"/>
<dbReference type="Gene3D" id="1.10.10.10">
    <property type="entry name" value="Winged helix-like DNA-binding domain superfamily/Winged helix DNA-binding domain"/>
    <property type="match status" value="1"/>
</dbReference>
<sequence>MFKLMLQFIQVAKAQNVTQAANKLCLSQPTLSHNMNKLEEKLETKLFNRNSKGITLTSSGKLLYEQAKMMQHLYQNTLNKLDKNKLRHQYELKIGCGDAWWHLFIRDCVQNFQNAYPHSNITIDVGDHLQQ</sequence>
<dbReference type="eggNOG" id="COG0583">
    <property type="taxonomic scope" value="Bacteria"/>
</dbReference>
<protein>
    <submittedName>
        <fullName evidence="6">Transcriptional regulator of LysR family protein</fullName>
    </submittedName>
</protein>
<dbReference type="AlphaFoldDB" id="A1SXA1"/>
<comment type="similarity">
    <text evidence="1">Belongs to the LysR transcriptional regulatory family.</text>
</comment>
<dbReference type="Pfam" id="PF00126">
    <property type="entry name" value="HTH_1"/>
    <property type="match status" value="1"/>
</dbReference>
<feature type="domain" description="HTH lysR-type" evidence="5">
    <location>
        <begin position="1"/>
        <end position="57"/>
    </location>
</feature>
<name>A1SXA1_PSYIN</name>
<dbReference type="PANTHER" id="PTHR30126">
    <property type="entry name" value="HTH-TYPE TRANSCRIPTIONAL REGULATOR"/>
    <property type="match status" value="1"/>
</dbReference>
<dbReference type="STRING" id="357804.Ping_2379"/>
<dbReference type="InterPro" id="IPR036388">
    <property type="entry name" value="WH-like_DNA-bd_sf"/>
</dbReference>
<gene>
    <name evidence="6" type="ordered locus">Ping_2379</name>
</gene>
<evidence type="ECO:0000313" key="6">
    <source>
        <dbReference type="EMBL" id="ABM04116.1"/>
    </source>
</evidence>
<keyword evidence="3" id="KW-0238">DNA-binding</keyword>
<keyword evidence="2" id="KW-0805">Transcription regulation</keyword>
<dbReference type="PRINTS" id="PR00039">
    <property type="entry name" value="HTHLYSR"/>
</dbReference>
<dbReference type="GO" id="GO:0000976">
    <property type="term" value="F:transcription cis-regulatory region binding"/>
    <property type="evidence" value="ECO:0007669"/>
    <property type="project" value="TreeGrafter"/>
</dbReference>
<dbReference type="InterPro" id="IPR036390">
    <property type="entry name" value="WH_DNA-bd_sf"/>
</dbReference>
<evidence type="ECO:0000256" key="2">
    <source>
        <dbReference type="ARBA" id="ARBA00023015"/>
    </source>
</evidence>
<dbReference type="Proteomes" id="UP000000639">
    <property type="component" value="Chromosome"/>
</dbReference>
<dbReference type="KEGG" id="pin:Ping_2379"/>
<evidence type="ECO:0000256" key="3">
    <source>
        <dbReference type="ARBA" id="ARBA00023125"/>
    </source>
</evidence>
<dbReference type="EMBL" id="CP000510">
    <property type="protein sequence ID" value="ABM04116.1"/>
    <property type="molecule type" value="Genomic_DNA"/>
</dbReference>
<organism evidence="6 7">
    <name type="scientific">Psychromonas ingrahamii (strain DSM 17664 / CCUG 51855 / 37)</name>
    <dbReference type="NCBI Taxonomy" id="357804"/>
    <lineage>
        <taxon>Bacteria</taxon>
        <taxon>Pseudomonadati</taxon>
        <taxon>Pseudomonadota</taxon>
        <taxon>Gammaproteobacteria</taxon>
        <taxon>Alteromonadales</taxon>
        <taxon>Psychromonadaceae</taxon>
        <taxon>Psychromonas</taxon>
    </lineage>
</organism>
<dbReference type="PROSITE" id="PS50931">
    <property type="entry name" value="HTH_LYSR"/>
    <property type="match status" value="1"/>
</dbReference>
<dbReference type="InterPro" id="IPR000847">
    <property type="entry name" value="LysR_HTH_N"/>
</dbReference>
<accession>A1SXA1</accession>
<evidence type="ECO:0000256" key="1">
    <source>
        <dbReference type="ARBA" id="ARBA00009437"/>
    </source>
</evidence>
<keyword evidence="7" id="KW-1185">Reference proteome</keyword>
<keyword evidence="4" id="KW-0804">Transcription</keyword>
<dbReference type="PANTHER" id="PTHR30126:SF64">
    <property type="entry name" value="HTH-TYPE TRANSCRIPTIONAL REGULATOR CITR"/>
    <property type="match status" value="1"/>
</dbReference>
<evidence type="ECO:0000313" key="7">
    <source>
        <dbReference type="Proteomes" id="UP000000639"/>
    </source>
</evidence>
<reference evidence="6 7" key="1">
    <citation type="submission" date="2007-01" db="EMBL/GenBank/DDBJ databases">
        <title>Complete sequence of Psychromonas ingrahamii 37.</title>
        <authorList>
            <consortium name="US DOE Joint Genome Institute"/>
            <person name="Copeland A."/>
            <person name="Lucas S."/>
            <person name="Lapidus A."/>
            <person name="Barry K."/>
            <person name="Detter J.C."/>
            <person name="Glavina del Rio T."/>
            <person name="Hammon N."/>
            <person name="Israni S."/>
            <person name="Dalin E."/>
            <person name="Tice H."/>
            <person name="Pitluck S."/>
            <person name="Thompson L.S."/>
            <person name="Brettin T."/>
            <person name="Bruce D."/>
            <person name="Han C."/>
            <person name="Tapia R."/>
            <person name="Schmutz J."/>
            <person name="Larimer F."/>
            <person name="Land M."/>
            <person name="Hauser L."/>
            <person name="Kyrpides N."/>
            <person name="Ivanova N."/>
            <person name="Staley J."/>
            <person name="Richardson P."/>
        </authorList>
    </citation>
    <scope>NUCLEOTIDE SEQUENCE [LARGE SCALE GENOMIC DNA]</scope>
    <source>
        <strain evidence="6 7">37</strain>
    </source>
</reference>
<evidence type="ECO:0000259" key="5">
    <source>
        <dbReference type="PROSITE" id="PS50931"/>
    </source>
</evidence>